<dbReference type="EMBL" id="BFBR01000001">
    <property type="protein sequence ID" value="GBF56620.1"/>
    <property type="molecule type" value="Genomic_DNA"/>
</dbReference>
<dbReference type="PANTHER" id="PTHR48090">
    <property type="entry name" value="UNDECAPRENYL-PHOSPHATE 4-DEOXY-4-FORMAMIDO-L-ARABINOSE TRANSFERASE-RELATED"/>
    <property type="match status" value="1"/>
</dbReference>
<dbReference type="InterPro" id="IPR029044">
    <property type="entry name" value="Nucleotide-diphossugar_trans"/>
</dbReference>
<gene>
    <name evidence="9" type="primary">rgtE</name>
    <name evidence="9" type="ORF">PbB2_00277</name>
</gene>
<name>A0A2P2E6E2_9PROT</name>
<keyword evidence="6" id="KW-1133">Transmembrane helix</keyword>
<dbReference type="Pfam" id="PF00535">
    <property type="entry name" value="Glycos_transf_2"/>
    <property type="match status" value="1"/>
</dbReference>
<evidence type="ECO:0000313" key="10">
    <source>
        <dbReference type="Proteomes" id="UP000245086"/>
    </source>
</evidence>
<dbReference type="Gene3D" id="3.90.550.10">
    <property type="entry name" value="Spore Coat Polysaccharide Biosynthesis Protein SpsA, Chain A"/>
    <property type="match status" value="1"/>
</dbReference>
<dbReference type="Proteomes" id="UP000245086">
    <property type="component" value="Unassembled WGS sequence"/>
</dbReference>
<dbReference type="OrthoDB" id="9807795at2"/>
<dbReference type="GO" id="GO:0009103">
    <property type="term" value="P:lipopolysaccharide biosynthetic process"/>
    <property type="evidence" value="ECO:0007669"/>
    <property type="project" value="UniProtKB-KW"/>
</dbReference>
<evidence type="ECO:0000256" key="3">
    <source>
        <dbReference type="ARBA" id="ARBA00022679"/>
    </source>
</evidence>
<keyword evidence="5" id="KW-0448">Lipopolysaccharide biosynthesis</keyword>
<evidence type="ECO:0000256" key="4">
    <source>
        <dbReference type="ARBA" id="ARBA00022692"/>
    </source>
</evidence>
<evidence type="ECO:0000256" key="1">
    <source>
        <dbReference type="ARBA" id="ARBA00022475"/>
    </source>
</evidence>
<feature type="domain" description="Glycosyltransferase 2-like" evidence="8">
    <location>
        <begin position="17"/>
        <end position="180"/>
    </location>
</feature>
<dbReference type="InterPro" id="IPR001173">
    <property type="entry name" value="Glyco_trans_2-like"/>
</dbReference>
<keyword evidence="2" id="KW-0328">Glycosyltransferase</keyword>
<keyword evidence="3" id="KW-0808">Transferase</keyword>
<evidence type="ECO:0000259" key="8">
    <source>
        <dbReference type="Pfam" id="PF00535"/>
    </source>
</evidence>
<dbReference type="InterPro" id="IPR050256">
    <property type="entry name" value="Glycosyltransferase_2"/>
</dbReference>
<dbReference type="GO" id="GO:0099621">
    <property type="term" value="F:undecaprenyl-phosphate 4-deoxy-4-formamido-L-arabinose transferase activity"/>
    <property type="evidence" value="ECO:0007669"/>
    <property type="project" value="TreeGrafter"/>
</dbReference>
<keyword evidence="1" id="KW-1003">Cell membrane</keyword>
<proteinExistence type="predicted"/>
<sequence length="252" mass="27819">MSSSQPPPSSKEPLDISVVVPVHNESGAVASLVGEIAAALDGWAYEMIFVDDASRDDTLAKLQALKAEYPALRVLANRKNAGQSRAIMNGVIAARAPVIGTLDGDGQNDPADLPKLLQQLNRADAPKELGFVGGRRVKRQDSQAKKIASRLANHVRQALLKDGSDDSGCGIKVVRRDLFMRLPYFDHMHRYMPALVQREGALAEFVEVNHRHRSTGMSKYTNLGRLLAALTDLFGVIWLRTRRRDYGHVDEW</sequence>
<evidence type="ECO:0000256" key="6">
    <source>
        <dbReference type="ARBA" id="ARBA00022989"/>
    </source>
</evidence>
<keyword evidence="4" id="KW-0812">Transmembrane</keyword>
<comment type="caution">
    <text evidence="9">The sequence shown here is derived from an EMBL/GenBank/DDBJ whole genome shotgun (WGS) entry which is preliminary data.</text>
</comment>
<keyword evidence="10" id="KW-1185">Reference proteome</keyword>
<dbReference type="RefSeq" id="WP_108983487.1">
    <property type="nucleotide sequence ID" value="NZ_BFBR01000001.1"/>
</dbReference>
<dbReference type="GO" id="GO:0005886">
    <property type="term" value="C:plasma membrane"/>
    <property type="evidence" value="ECO:0007669"/>
    <property type="project" value="TreeGrafter"/>
</dbReference>
<dbReference type="PANTHER" id="PTHR48090:SF3">
    <property type="entry name" value="UNDECAPRENYL-PHOSPHATE 4-DEOXY-4-FORMAMIDO-L-ARABINOSE TRANSFERASE"/>
    <property type="match status" value="1"/>
</dbReference>
<protein>
    <submittedName>
        <fullName evidence="9">Dodecaprenyl-phosphate galacturonate synthase</fullName>
    </submittedName>
</protein>
<evidence type="ECO:0000256" key="2">
    <source>
        <dbReference type="ARBA" id="ARBA00022676"/>
    </source>
</evidence>
<dbReference type="SUPFAM" id="SSF53448">
    <property type="entry name" value="Nucleotide-diphospho-sugar transferases"/>
    <property type="match status" value="1"/>
</dbReference>
<organism evidence="9 10">
    <name type="scientific">Candidatus Phycosocius bacilliformis</name>
    <dbReference type="NCBI Taxonomy" id="1445552"/>
    <lineage>
        <taxon>Bacteria</taxon>
        <taxon>Pseudomonadati</taxon>
        <taxon>Pseudomonadota</taxon>
        <taxon>Alphaproteobacteria</taxon>
        <taxon>Caulobacterales</taxon>
        <taxon>Caulobacterales incertae sedis</taxon>
        <taxon>Candidatus Phycosocius</taxon>
    </lineage>
</organism>
<evidence type="ECO:0000256" key="5">
    <source>
        <dbReference type="ARBA" id="ARBA00022985"/>
    </source>
</evidence>
<dbReference type="CDD" id="cd04179">
    <property type="entry name" value="DPM_DPG-synthase_like"/>
    <property type="match status" value="1"/>
</dbReference>
<dbReference type="FunFam" id="3.90.550.10:FF:000170">
    <property type="entry name" value="Dolichol-phosphate mannosyltransferase"/>
    <property type="match status" value="1"/>
</dbReference>
<evidence type="ECO:0000313" key="9">
    <source>
        <dbReference type="EMBL" id="GBF56620.1"/>
    </source>
</evidence>
<keyword evidence="7" id="KW-0472">Membrane</keyword>
<evidence type="ECO:0000256" key="7">
    <source>
        <dbReference type="ARBA" id="ARBA00023136"/>
    </source>
</evidence>
<accession>A0A2P2E6E2</accession>
<dbReference type="AlphaFoldDB" id="A0A2P2E6E2"/>
<reference evidence="9 10" key="1">
    <citation type="journal article" date="2018" name="Genome Announc.">
        <title>Draft Genome Sequence of "Candidatus Phycosocius bacilliformis," an Alphaproteobacterial Ectosymbiont of the Hydrocarbon-Producing Green Alga Botryococcus braunii.</title>
        <authorList>
            <person name="Tanabe Y."/>
            <person name="Yamaguchi H."/>
            <person name="Watanabe M.M."/>
        </authorList>
    </citation>
    <scope>NUCLEOTIDE SEQUENCE [LARGE SCALE GENOMIC DNA]</scope>
    <source>
        <strain evidence="9 10">BOTRYCO-2</strain>
    </source>
</reference>